<dbReference type="InterPro" id="IPR016142">
    <property type="entry name" value="Citrate_synth-like_lrg_a-sub"/>
</dbReference>
<gene>
    <name evidence="3" type="ORF">SDC9_84823</name>
</gene>
<dbReference type="InterPro" id="IPR016143">
    <property type="entry name" value="Citrate_synth-like_sm_a-sub"/>
</dbReference>
<organism evidence="3">
    <name type="scientific">bioreactor metagenome</name>
    <dbReference type="NCBI Taxonomy" id="1076179"/>
    <lineage>
        <taxon>unclassified sequences</taxon>
        <taxon>metagenomes</taxon>
        <taxon>ecological metagenomes</taxon>
    </lineage>
</organism>
<evidence type="ECO:0000256" key="1">
    <source>
        <dbReference type="ARBA" id="ARBA00010566"/>
    </source>
</evidence>
<dbReference type="GO" id="GO:0006099">
    <property type="term" value="P:tricarboxylic acid cycle"/>
    <property type="evidence" value="ECO:0007669"/>
    <property type="project" value="InterPro"/>
</dbReference>
<reference evidence="3" key="1">
    <citation type="submission" date="2019-08" db="EMBL/GenBank/DDBJ databases">
        <authorList>
            <person name="Kucharzyk K."/>
            <person name="Murdoch R.W."/>
            <person name="Higgins S."/>
            <person name="Loffler F."/>
        </authorList>
    </citation>
    <scope>NUCLEOTIDE SEQUENCE</scope>
</reference>
<dbReference type="SUPFAM" id="SSF48256">
    <property type="entry name" value="Citrate synthase"/>
    <property type="match status" value="1"/>
</dbReference>
<dbReference type="PANTHER" id="PTHR11739">
    <property type="entry name" value="CITRATE SYNTHASE"/>
    <property type="match status" value="1"/>
</dbReference>
<keyword evidence="2" id="KW-0808">Transferase</keyword>
<dbReference type="InterPro" id="IPR036969">
    <property type="entry name" value="Citrate_synthase_sf"/>
</dbReference>
<dbReference type="AlphaFoldDB" id="A0A644ZBD9"/>
<evidence type="ECO:0000256" key="2">
    <source>
        <dbReference type="ARBA" id="ARBA00022679"/>
    </source>
</evidence>
<dbReference type="InterPro" id="IPR024176">
    <property type="entry name" value="Citrate_synthase_bac-typ"/>
</dbReference>
<accession>A0A644ZBD9</accession>
<dbReference type="PANTHER" id="PTHR11739:SF4">
    <property type="entry name" value="CITRATE SYNTHASE, PEROXISOMAL"/>
    <property type="match status" value="1"/>
</dbReference>
<dbReference type="NCBIfam" id="NF010635">
    <property type="entry name" value="PRK14032.1"/>
    <property type="match status" value="1"/>
</dbReference>
<dbReference type="GO" id="GO:0005829">
    <property type="term" value="C:cytosol"/>
    <property type="evidence" value="ECO:0007669"/>
    <property type="project" value="TreeGrafter"/>
</dbReference>
<name>A0A644ZBD9_9ZZZZ</name>
<comment type="similarity">
    <text evidence="1">Belongs to the citrate synthase family.</text>
</comment>
<protein>
    <recommendedName>
        <fullName evidence="4">Citrate synthase</fullName>
    </recommendedName>
</protein>
<dbReference type="EMBL" id="VSSQ01008203">
    <property type="protein sequence ID" value="MPM38196.1"/>
    <property type="molecule type" value="Genomic_DNA"/>
</dbReference>
<dbReference type="Gene3D" id="1.10.230.10">
    <property type="entry name" value="Cytochrome P450-Terp, domain 2"/>
    <property type="match status" value="1"/>
</dbReference>
<dbReference type="Pfam" id="PF00285">
    <property type="entry name" value="Citrate_synt"/>
    <property type="match status" value="1"/>
</dbReference>
<evidence type="ECO:0008006" key="4">
    <source>
        <dbReference type="Google" id="ProtNLM"/>
    </source>
</evidence>
<comment type="caution">
    <text evidence="3">The sequence shown here is derived from an EMBL/GenBank/DDBJ whole genome shotgun (WGS) entry which is preliminary data.</text>
</comment>
<dbReference type="GO" id="GO:0046912">
    <property type="term" value="F:acyltransferase activity, acyl groups converted into alkyl on transfer"/>
    <property type="evidence" value="ECO:0007669"/>
    <property type="project" value="InterPro"/>
</dbReference>
<dbReference type="Gene3D" id="1.10.580.10">
    <property type="entry name" value="Citrate Synthase, domain 1"/>
    <property type="match status" value="1"/>
</dbReference>
<dbReference type="GO" id="GO:0005975">
    <property type="term" value="P:carbohydrate metabolic process"/>
    <property type="evidence" value="ECO:0007669"/>
    <property type="project" value="TreeGrafter"/>
</dbReference>
<dbReference type="PIRSF" id="PIRSF001369">
    <property type="entry name" value="Citrate_synth"/>
    <property type="match status" value="1"/>
</dbReference>
<proteinExistence type="inferred from homology"/>
<evidence type="ECO:0000313" key="3">
    <source>
        <dbReference type="EMBL" id="MPM38196.1"/>
    </source>
</evidence>
<dbReference type="PRINTS" id="PR00143">
    <property type="entry name" value="CITRTSNTHASE"/>
</dbReference>
<sequence length="470" mass="53497">MPEALDLARGDSEMIWSDKGENVYSQITPAIRALEEQWEKKNYIDPRLYQQYNVRRGLRDEDGQGVLTGLTRVGEIQSYTVQEDGSILPEDGVLYYRGIDCREIVRGSKGRRLAFEEAAYLLLFGELPSEVQLRDFCVQLATYRTLPSNFLRDVILKAPPQDLMNTMQRAVLTLFCYDDRPNDIGLENVLRQSLQLIAIMPLLAIYAYQAYRFNKGEGLFIHEPRPELSTAENFLRMLREDGQFTDLEARVLDVALVLHADNGGGNNSTFTNHVVTSSGTDTYSAIAASMASLKGPRHGGANSKVMEMMADIKAHVLDWNDDHELRNYLGHILDGEAFDGRGLLYGLGHAVYTRTDPRCEVFRDYVKTLSREKQRQPELDLYERVERVGKDLLMAKRHKDAISTNIDFYSGFVFEMLGLPRELYTPLFAVARISGWSAHRMEELSGGGKLIRPRYECVEVHRGYTPMAER</sequence>
<dbReference type="InterPro" id="IPR002020">
    <property type="entry name" value="Citrate_synthase"/>
</dbReference>